<comment type="caution">
    <text evidence="3">The sequence shown here is derived from an EMBL/GenBank/DDBJ whole genome shotgun (WGS) entry which is preliminary data.</text>
</comment>
<dbReference type="InterPro" id="IPR036188">
    <property type="entry name" value="FAD/NAD-bd_sf"/>
</dbReference>
<evidence type="ECO:0000256" key="1">
    <source>
        <dbReference type="SAM" id="MobiDB-lite"/>
    </source>
</evidence>
<dbReference type="GO" id="GO:0071949">
    <property type="term" value="F:FAD binding"/>
    <property type="evidence" value="ECO:0007669"/>
    <property type="project" value="InterPro"/>
</dbReference>
<keyword evidence="4" id="KW-1185">Reference proteome</keyword>
<evidence type="ECO:0000259" key="2">
    <source>
        <dbReference type="Pfam" id="PF01494"/>
    </source>
</evidence>
<feature type="region of interest" description="Disordered" evidence="1">
    <location>
        <begin position="125"/>
        <end position="195"/>
    </location>
</feature>
<feature type="compositionally biased region" description="Basic and acidic residues" evidence="1">
    <location>
        <begin position="148"/>
        <end position="177"/>
    </location>
</feature>
<sequence>MTGDVIDVLVAGGGPAGLATALNAALAGMTVVVVEPRLAPVDKACGEGLMPSGVAALHALGVHPPGHPLRGIRYLDPHRHADAPFRATTGLGVRRTCLHAALMARVASLGIPVVQGKVTGVRQDSEGVEVSVHMSPPVSPMSGTPVRTDPKRHAAHADPKRLATHADPHHLPAHADPENLAAHADPHHLPPHADPERLAAHADRHHLPAHADPENLAAHADPHHLPPHAGPHHRAAHADPRRSPVCTDTVRFTMPSDGTAAVELAAADLAGDGTLRARWLVAADGLRSPLREALGLALPAGTAPRRYGLRRHFRVAPWTDFVEVYWAERSEAYVTPVAEDMVGVAVLSSERRTYDEHLTAFPALLDRLTGPPVTSVRGAGPMRRRVRSRVHGRVLLAGDAAGYVDALTGEGVSLALLSAEALIASLRSGRPESYDRAWLRISRPHRLLTTALLTTRRHPTPTRLIVPAARTFPHVFTAAVNTLA</sequence>
<dbReference type="AlphaFoldDB" id="A0A7X0IE33"/>
<feature type="compositionally biased region" description="Low complexity" evidence="1">
    <location>
        <begin position="128"/>
        <end position="142"/>
    </location>
</feature>
<evidence type="ECO:0000313" key="3">
    <source>
        <dbReference type="EMBL" id="MBB6473550.1"/>
    </source>
</evidence>
<dbReference type="PRINTS" id="PR00420">
    <property type="entry name" value="RNGMNOXGNASE"/>
</dbReference>
<dbReference type="SUPFAM" id="SSF51905">
    <property type="entry name" value="FAD/NAD(P)-binding domain"/>
    <property type="match status" value="1"/>
</dbReference>
<organism evidence="3 4">
    <name type="scientific">Sphaerisporangium rubeum</name>
    <dbReference type="NCBI Taxonomy" id="321317"/>
    <lineage>
        <taxon>Bacteria</taxon>
        <taxon>Bacillati</taxon>
        <taxon>Actinomycetota</taxon>
        <taxon>Actinomycetes</taxon>
        <taxon>Streptosporangiales</taxon>
        <taxon>Streptosporangiaceae</taxon>
        <taxon>Sphaerisporangium</taxon>
    </lineage>
</organism>
<dbReference type="Pfam" id="PF01494">
    <property type="entry name" value="FAD_binding_3"/>
    <property type="match status" value="2"/>
</dbReference>
<feature type="region of interest" description="Disordered" evidence="1">
    <location>
        <begin position="216"/>
        <end position="243"/>
    </location>
</feature>
<dbReference type="EMBL" id="JACHIU010000001">
    <property type="protein sequence ID" value="MBB6473550.1"/>
    <property type="molecule type" value="Genomic_DNA"/>
</dbReference>
<dbReference type="Gene3D" id="3.50.50.60">
    <property type="entry name" value="FAD/NAD(P)-binding domain"/>
    <property type="match status" value="2"/>
</dbReference>
<feature type="domain" description="FAD-binding" evidence="2">
    <location>
        <begin position="7"/>
        <end position="131"/>
    </location>
</feature>
<protein>
    <submittedName>
        <fullName evidence="3">Flavin-dependent dehydrogenase</fullName>
    </submittedName>
</protein>
<gene>
    <name evidence="3" type="ORF">BJ992_002981</name>
</gene>
<dbReference type="Proteomes" id="UP000555564">
    <property type="component" value="Unassembled WGS sequence"/>
</dbReference>
<feature type="compositionally biased region" description="Basic and acidic residues" evidence="1">
    <location>
        <begin position="184"/>
        <end position="195"/>
    </location>
</feature>
<dbReference type="InterPro" id="IPR002938">
    <property type="entry name" value="FAD-bd"/>
</dbReference>
<accession>A0A7X0IE33</accession>
<dbReference type="PANTHER" id="PTHR42685:SF19">
    <property type="entry name" value="POSSIBLE OXIDOREDUCTASE"/>
    <property type="match status" value="1"/>
</dbReference>
<dbReference type="InterPro" id="IPR050407">
    <property type="entry name" value="Geranylgeranyl_reductase"/>
</dbReference>
<dbReference type="RefSeq" id="WP_281390357.1">
    <property type="nucleotide sequence ID" value="NZ_BAAALO010000046.1"/>
</dbReference>
<proteinExistence type="predicted"/>
<feature type="domain" description="FAD-binding" evidence="2">
    <location>
        <begin position="270"/>
        <end position="424"/>
    </location>
</feature>
<dbReference type="PANTHER" id="PTHR42685">
    <property type="entry name" value="GERANYLGERANYL DIPHOSPHATE REDUCTASE"/>
    <property type="match status" value="1"/>
</dbReference>
<evidence type="ECO:0000313" key="4">
    <source>
        <dbReference type="Proteomes" id="UP000555564"/>
    </source>
</evidence>
<reference evidence="3 4" key="1">
    <citation type="submission" date="2020-08" db="EMBL/GenBank/DDBJ databases">
        <title>Sequencing the genomes of 1000 actinobacteria strains.</title>
        <authorList>
            <person name="Klenk H.-P."/>
        </authorList>
    </citation>
    <scope>NUCLEOTIDE SEQUENCE [LARGE SCALE GENOMIC DNA]</scope>
    <source>
        <strain evidence="3 4">DSM 44936</strain>
    </source>
</reference>
<name>A0A7X0IE33_9ACTN</name>